<dbReference type="InterPro" id="IPR000933">
    <property type="entry name" value="Glyco_hydro_29"/>
</dbReference>
<evidence type="ECO:0000256" key="5">
    <source>
        <dbReference type="ARBA" id="ARBA00022801"/>
    </source>
</evidence>
<dbReference type="EC" id="3.2.1.51" evidence="3"/>
<reference evidence="8 9" key="1">
    <citation type="submission" date="2020-10" db="EMBL/GenBank/DDBJ databases">
        <title>Trueperella pecoris sp. nov. isolated from bovine and porcine specimens.</title>
        <authorList>
            <person name="Schoenecker L."/>
            <person name="Schnydrig P."/>
            <person name="Brodard I."/>
            <person name="Thomann A."/>
            <person name="Hemphill A."/>
            <person name="Rodriguez-Campos S."/>
            <person name="Perreten V."/>
            <person name="Jores J."/>
            <person name="Kittl S."/>
        </authorList>
    </citation>
    <scope>NUCLEOTIDE SEQUENCE [LARGE SCALE GENOMIC DNA]</scope>
    <source>
        <strain evidence="8 9">19OD0592</strain>
    </source>
</reference>
<evidence type="ECO:0000256" key="4">
    <source>
        <dbReference type="ARBA" id="ARBA00022729"/>
    </source>
</evidence>
<feature type="domain" description="Glycoside hydrolase family 29 N-terminal" evidence="7">
    <location>
        <begin position="22"/>
        <end position="360"/>
    </location>
</feature>
<keyword evidence="4" id="KW-0732">Signal</keyword>
<evidence type="ECO:0000256" key="6">
    <source>
        <dbReference type="ARBA" id="ARBA00023295"/>
    </source>
</evidence>
<evidence type="ECO:0000256" key="2">
    <source>
        <dbReference type="ARBA" id="ARBA00007951"/>
    </source>
</evidence>
<evidence type="ECO:0000313" key="8">
    <source>
        <dbReference type="EMBL" id="QOR47829.1"/>
    </source>
</evidence>
<dbReference type="SMART" id="SM00812">
    <property type="entry name" value="Alpha_L_fucos"/>
    <property type="match status" value="1"/>
</dbReference>
<organism evidence="8 9">
    <name type="scientific">Trueperella pecoris</name>
    <dbReference type="NCBI Taxonomy" id="2733571"/>
    <lineage>
        <taxon>Bacteria</taxon>
        <taxon>Bacillati</taxon>
        <taxon>Actinomycetota</taxon>
        <taxon>Actinomycetes</taxon>
        <taxon>Actinomycetales</taxon>
        <taxon>Actinomycetaceae</taxon>
        <taxon>Trueperella</taxon>
    </lineage>
</organism>
<dbReference type="Pfam" id="PF01120">
    <property type="entry name" value="Alpha_L_fucos"/>
    <property type="match status" value="1"/>
</dbReference>
<dbReference type="PANTHER" id="PTHR10030">
    <property type="entry name" value="ALPHA-L-FUCOSIDASE"/>
    <property type="match status" value="1"/>
</dbReference>
<dbReference type="Gene3D" id="3.20.20.80">
    <property type="entry name" value="Glycosidases"/>
    <property type="match status" value="1"/>
</dbReference>
<name>A0A7M1R0N7_9ACTO</name>
<evidence type="ECO:0000256" key="1">
    <source>
        <dbReference type="ARBA" id="ARBA00004071"/>
    </source>
</evidence>
<dbReference type="GO" id="GO:0004560">
    <property type="term" value="F:alpha-L-fucosidase activity"/>
    <property type="evidence" value="ECO:0007669"/>
    <property type="project" value="InterPro"/>
</dbReference>
<dbReference type="Proteomes" id="UP000594961">
    <property type="component" value="Chromosome"/>
</dbReference>
<comment type="similarity">
    <text evidence="2">Belongs to the glycosyl hydrolase 29 family.</text>
</comment>
<keyword evidence="6" id="KW-0326">Glycosidase</keyword>
<dbReference type="InterPro" id="IPR057739">
    <property type="entry name" value="Glyco_hydro_29_N"/>
</dbReference>
<dbReference type="GO" id="GO:0005764">
    <property type="term" value="C:lysosome"/>
    <property type="evidence" value="ECO:0007669"/>
    <property type="project" value="TreeGrafter"/>
</dbReference>
<dbReference type="SUPFAM" id="SSF51445">
    <property type="entry name" value="(Trans)glycosidases"/>
    <property type="match status" value="1"/>
</dbReference>
<sequence length="442" mass="49084">MDNIFENRTGPAHLAATTVYPDHEVPAWFDDAKLGFFIHLGIYSIPAWAYRREPGHTTPPELAYDYHEYAEWYANTVRIPDSPCARWHEQTFGVGVSYEDLSARFSPSPTALSALVNKLVGAGGRYIVPTTKHHDGFCLWDTETTPFSSAARGGGDVISTIADAVRATDARLGLYFSGALDWHVSHFGPIRSDDDLFGLRRNDEAFARYAAAQLNELIDRYHPDLLWNDIDWPDEGKGPQEWGLAAILGRYLETHPQATINDRWGIPLHGYLTREYTLVDEPLPEKWESTRGLNRSFGYNRHDNPSDRMSGPEVTWLLVDVVSHGGNLLLNVGPRADGTLDPYQDRVVDELGTWMAVYGQYIYGSRPGSRPHSLVTPHAIAYFVEPGQAPSPADLLGDTGPAGNTHLNFDTAQWLAPDGSRTPANQPAPTASSFPFALIVER</sequence>
<dbReference type="PANTHER" id="PTHR10030:SF37">
    <property type="entry name" value="ALPHA-L-FUCOSIDASE-RELATED"/>
    <property type="match status" value="1"/>
</dbReference>
<accession>A0A7M1R0N7</accession>
<dbReference type="GO" id="GO:0006004">
    <property type="term" value="P:fucose metabolic process"/>
    <property type="evidence" value="ECO:0007669"/>
    <property type="project" value="InterPro"/>
</dbReference>
<dbReference type="RefSeq" id="WP_197553463.1">
    <property type="nucleotide sequence ID" value="NZ_CP063212.1"/>
</dbReference>
<dbReference type="PRINTS" id="PR00741">
    <property type="entry name" value="GLHYDRLASE29"/>
</dbReference>
<gene>
    <name evidence="8" type="ORF">INS90_00495</name>
</gene>
<evidence type="ECO:0000313" key="9">
    <source>
        <dbReference type="Proteomes" id="UP000594961"/>
    </source>
</evidence>
<dbReference type="InterPro" id="IPR016286">
    <property type="entry name" value="FUC_metazoa-typ"/>
</dbReference>
<comment type="function">
    <text evidence="1">Alpha-L-fucosidase is responsible for hydrolyzing the alpha-1,6-linked fucose joined to the reducing-end N-acetylglucosamine of the carbohydrate moieties of glycoproteins.</text>
</comment>
<dbReference type="InterPro" id="IPR017853">
    <property type="entry name" value="GH"/>
</dbReference>
<protein>
    <recommendedName>
        <fullName evidence="3">alpha-L-fucosidase</fullName>
        <ecNumber evidence="3">3.2.1.51</ecNumber>
    </recommendedName>
</protein>
<proteinExistence type="inferred from homology"/>
<evidence type="ECO:0000256" key="3">
    <source>
        <dbReference type="ARBA" id="ARBA00012662"/>
    </source>
</evidence>
<keyword evidence="5" id="KW-0378">Hydrolase</keyword>
<dbReference type="EMBL" id="CP063212">
    <property type="protein sequence ID" value="QOR47829.1"/>
    <property type="molecule type" value="Genomic_DNA"/>
</dbReference>
<dbReference type="GO" id="GO:0016139">
    <property type="term" value="P:glycoside catabolic process"/>
    <property type="evidence" value="ECO:0007669"/>
    <property type="project" value="TreeGrafter"/>
</dbReference>
<evidence type="ECO:0000259" key="7">
    <source>
        <dbReference type="Pfam" id="PF01120"/>
    </source>
</evidence>
<dbReference type="AlphaFoldDB" id="A0A7M1R0N7"/>